<sequence>MSGNGVSPVDAHLVVRYAPHDGEQTGRSTRRGSIQGTSICVDEPCDLEPESCSPASSSSRHLSASLRVCDLYQCIHQQSSASSHPQIHTSWCGSRSRPGSQSVHEVRSPSQSRDSHYLRRFSDTEANLNPRFQLGRSASFDRESEALRLPTRNQPNFGELVWNPAPSRNSSLSSASQASSAGTCLSVTEHSTHEDIGDQGDHDMCEPRHSSNAHDSGHEGWVDLGNPCCRHHHRRNSTAIKFRKALYEEPE</sequence>
<dbReference type="OrthoDB" id="4070131at2759"/>
<keyword evidence="3" id="KW-1185">Reference proteome</keyword>
<feature type="region of interest" description="Disordered" evidence="1">
    <location>
        <begin position="16"/>
        <end position="35"/>
    </location>
</feature>
<evidence type="ECO:0000313" key="2">
    <source>
        <dbReference type="EMBL" id="SCU80236.1"/>
    </source>
</evidence>
<evidence type="ECO:0000256" key="1">
    <source>
        <dbReference type="SAM" id="MobiDB-lite"/>
    </source>
</evidence>
<evidence type="ECO:0000313" key="3">
    <source>
        <dbReference type="Proteomes" id="UP000190274"/>
    </source>
</evidence>
<feature type="compositionally biased region" description="Polar residues" evidence="1">
    <location>
        <begin position="84"/>
        <end position="112"/>
    </location>
</feature>
<proteinExistence type="predicted"/>
<dbReference type="EMBL" id="LT598456">
    <property type="protein sequence ID" value="SCU80236.1"/>
    <property type="molecule type" value="Genomic_DNA"/>
</dbReference>
<reference evidence="3" key="1">
    <citation type="submission" date="2016-03" db="EMBL/GenBank/DDBJ databases">
        <authorList>
            <person name="Devillers H."/>
        </authorList>
    </citation>
    <scope>NUCLEOTIDE SEQUENCE [LARGE SCALE GENOMIC DNA]</scope>
</reference>
<feature type="region of interest" description="Disordered" evidence="1">
    <location>
        <begin position="84"/>
        <end position="176"/>
    </location>
</feature>
<dbReference type="AlphaFoldDB" id="A0A1G4IU29"/>
<feature type="compositionally biased region" description="Polar residues" evidence="1">
    <location>
        <begin position="25"/>
        <end position="35"/>
    </location>
</feature>
<feature type="region of interest" description="Disordered" evidence="1">
    <location>
        <begin position="192"/>
        <end position="219"/>
    </location>
</feature>
<feature type="compositionally biased region" description="Low complexity" evidence="1">
    <location>
        <begin position="165"/>
        <end position="176"/>
    </location>
</feature>
<dbReference type="Proteomes" id="UP000190274">
    <property type="component" value="Chromosome B"/>
</dbReference>
<feature type="compositionally biased region" description="Basic and acidic residues" evidence="1">
    <location>
        <begin position="192"/>
        <end position="209"/>
    </location>
</feature>
<accession>A0A1G4IU29</accession>
<organism evidence="2 3">
    <name type="scientific">Lachancea dasiensis</name>
    <dbReference type="NCBI Taxonomy" id="1072105"/>
    <lineage>
        <taxon>Eukaryota</taxon>
        <taxon>Fungi</taxon>
        <taxon>Dikarya</taxon>
        <taxon>Ascomycota</taxon>
        <taxon>Saccharomycotina</taxon>
        <taxon>Saccharomycetes</taxon>
        <taxon>Saccharomycetales</taxon>
        <taxon>Saccharomycetaceae</taxon>
        <taxon>Lachancea</taxon>
    </lineage>
</organism>
<name>A0A1G4IU29_9SACH</name>
<dbReference type="InterPro" id="IPR031426">
    <property type="entry name" value="DUF4667"/>
</dbReference>
<gene>
    <name evidence="2" type="ORF">LADA_0B05864G</name>
</gene>
<protein>
    <submittedName>
        <fullName evidence="2">LADA_0B05864g1_1</fullName>
    </submittedName>
</protein>
<dbReference type="Pfam" id="PF15700">
    <property type="entry name" value="DUF4667"/>
    <property type="match status" value="1"/>
</dbReference>
<feature type="compositionally biased region" description="Basic and acidic residues" evidence="1">
    <location>
        <begin position="113"/>
        <end position="123"/>
    </location>
</feature>